<dbReference type="InterPro" id="IPR021145">
    <property type="entry name" value="Portal_protein_SPP1_Gp6-like"/>
</dbReference>
<dbReference type="RefSeq" id="WP_187995922.1">
    <property type="nucleotide sequence ID" value="NZ_JACEXG010000001.1"/>
</dbReference>
<evidence type="ECO:0000313" key="1">
    <source>
        <dbReference type="EMBL" id="MBM9432347.1"/>
    </source>
</evidence>
<gene>
    <name evidence="1" type="ORF">JVW63_01295</name>
</gene>
<dbReference type="Pfam" id="PF05133">
    <property type="entry name" value="SPP1_portal"/>
    <property type="match status" value="1"/>
</dbReference>
<organism evidence="1 2">
    <name type="scientific">Flaviflexus equikiangi</name>
    <dbReference type="NCBI Taxonomy" id="2758573"/>
    <lineage>
        <taxon>Bacteria</taxon>
        <taxon>Bacillati</taxon>
        <taxon>Actinomycetota</taxon>
        <taxon>Actinomycetes</taxon>
        <taxon>Actinomycetales</taxon>
        <taxon>Actinomycetaceae</taxon>
        <taxon>Flaviflexus</taxon>
    </lineage>
</organism>
<protein>
    <submittedName>
        <fullName evidence="1">Phage portal protein</fullName>
    </submittedName>
</protein>
<accession>A0ABS2TF09</accession>
<comment type="caution">
    <text evidence="1">The sequence shown here is derived from an EMBL/GenBank/DDBJ whole genome shotgun (WGS) entry which is preliminary data.</text>
</comment>
<proteinExistence type="predicted"/>
<evidence type="ECO:0000313" key="2">
    <source>
        <dbReference type="Proteomes" id="UP000705983"/>
    </source>
</evidence>
<sequence>MAELTRDEDNLVRELSSQAKSLAMRDKRNLAYYDGVNRLTHLGISVPPKMQVLEVVVNWPRVVVEAIGERSDVKTIRRGGALGADEDLLELFDANNLAAQMVMFNRDKHVFGRAFLSVGSNEDDPDFPLITVESPREMSVKVDRRSRRITAAFKQVQEPGSVLGQMQTFGVLYLPNTTIWLSREGGGWKVEDRDQHGLGRVPVIMALNRQRTGMWTGRSEMADVIPISDAAVRTLTNLQLGLEAAALPRKWVIGASENDFVDREGNPITKWESYFSSVWALANENAKIGQMPGADLSGFHDTAYLYGRLAASVTGFPASYFGHVTGNPPQEGAIRAEEARLVKTVERSNGESGKALAWALDTAERFRTNEWPAGNRTVVEWHDPGTPTVAQRADALQKMAGGVPILSREGAWDEMGWSEPRMQRERERFEMQDADPAIQALMTKVDGLG</sequence>
<reference evidence="2" key="1">
    <citation type="submission" date="2021-02" db="EMBL/GenBank/DDBJ databases">
        <title>Leucobacter sp. CX169.</title>
        <authorList>
            <person name="Cheng Y."/>
        </authorList>
    </citation>
    <scope>NUCLEOTIDE SEQUENCE [LARGE SCALE GENOMIC DNA]</scope>
    <source>
        <strain evidence="2">JY899</strain>
    </source>
</reference>
<keyword evidence="2" id="KW-1185">Reference proteome</keyword>
<name>A0ABS2TF09_9ACTO</name>
<dbReference type="Proteomes" id="UP000705983">
    <property type="component" value="Unassembled WGS sequence"/>
</dbReference>
<dbReference type="EMBL" id="JAFFJS010000001">
    <property type="protein sequence ID" value="MBM9432347.1"/>
    <property type="molecule type" value="Genomic_DNA"/>
</dbReference>